<feature type="transmembrane region" description="Helical" evidence="6">
    <location>
        <begin position="420"/>
        <end position="439"/>
    </location>
</feature>
<evidence type="ECO:0000256" key="4">
    <source>
        <dbReference type="ARBA" id="ARBA00022989"/>
    </source>
</evidence>
<dbReference type="Gene3D" id="1.20.1740.10">
    <property type="entry name" value="Amino acid/polyamine transporter I"/>
    <property type="match status" value="1"/>
</dbReference>
<keyword evidence="2" id="KW-0813">Transport</keyword>
<dbReference type="PANTHER" id="PTHR43243:SF4">
    <property type="entry name" value="CATIONIC AMINO ACID TRANSPORTER 4"/>
    <property type="match status" value="1"/>
</dbReference>
<dbReference type="AlphaFoldDB" id="A0A378MGP2"/>
<evidence type="ECO:0000256" key="5">
    <source>
        <dbReference type="ARBA" id="ARBA00023136"/>
    </source>
</evidence>
<feature type="transmembrane region" description="Helical" evidence="6">
    <location>
        <begin position="228"/>
        <end position="245"/>
    </location>
</feature>
<evidence type="ECO:0000256" key="6">
    <source>
        <dbReference type="SAM" id="Phobius"/>
    </source>
</evidence>
<feature type="transmembrane region" description="Helical" evidence="6">
    <location>
        <begin position="71"/>
        <end position="93"/>
    </location>
</feature>
<feature type="transmembrane region" description="Helical" evidence="6">
    <location>
        <begin position="257"/>
        <end position="276"/>
    </location>
</feature>
<dbReference type="Proteomes" id="UP000254879">
    <property type="component" value="Unassembled WGS sequence"/>
</dbReference>
<evidence type="ECO:0000256" key="3">
    <source>
        <dbReference type="ARBA" id="ARBA00022692"/>
    </source>
</evidence>
<dbReference type="PANTHER" id="PTHR43243">
    <property type="entry name" value="INNER MEMBRANE TRANSPORTER YGJI-RELATED"/>
    <property type="match status" value="1"/>
</dbReference>
<evidence type="ECO:0000256" key="1">
    <source>
        <dbReference type="ARBA" id="ARBA00004141"/>
    </source>
</evidence>
<feature type="transmembrane region" description="Helical" evidence="6">
    <location>
        <begin position="130"/>
        <end position="148"/>
    </location>
</feature>
<dbReference type="GO" id="GO:0015171">
    <property type="term" value="F:amino acid transmembrane transporter activity"/>
    <property type="evidence" value="ECO:0007669"/>
    <property type="project" value="TreeGrafter"/>
</dbReference>
<dbReference type="Pfam" id="PF13520">
    <property type="entry name" value="AA_permease_2"/>
    <property type="match status" value="1"/>
</dbReference>
<dbReference type="PIRSF" id="PIRSF006060">
    <property type="entry name" value="AA_transporter"/>
    <property type="match status" value="1"/>
</dbReference>
<feature type="transmembrane region" description="Helical" evidence="6">
    <location>
        <begin position="341"/>
        <end position="366"/>
    </location>
</feature>
<proteinExistence type="predicted"/>
<dbReference type="EMBL" id="UGPG01000001">
    <property type="protein sequence ID" value="STY45530.1"/>
    <property type="molecule type" value="Genomic_DNA"/>
</dbReference>
<evidence type="ECO:0000313" key="7">
    <source>
        <dbReference type="EMBL" id="STY45530.1"/>
    </source>
</evidence>
<keyword evidence="3 6" id="KW-0812">Transmembrane</keyword>
<feature type="transmembrane region" description="Helical" evidence="6">
    <location>
        <begin position="197"/>
        <end position="216"/>
    </location>
</feature>
<feature type="transmembrane region" description="Helical" evidence="6">
    <location>
        <begin position="451"/>
        <end position="471"/>
    </location>
</feature>
<dbReference type="InterPro" id="IPR002293">
    <property type="entry name" value="AA/rel_permease1"/>
</dbReference>
<protein>
    <submittedName>
        <fullName evidence="7">Lysine-specific permease</fullName>
    </submittedName>
</protein>
<name>A0A378MGP2_LISGR</name>
<keyword evidence="4 6" id="KW-1133">Transmembrane helix</keyword>
<gene>
    <name evidence="7" type="primary">lysP_3</name>
    <name evidence="7" type="ORF">NCTC10815_02911</name>
</gene>
<feature type="transmembrane region" description="Helical" evidence="6">
    <location>
        <begin position="297"/>
        <end position="321"/>
    </location>
</feature>
<keyword evidence="5 6" id="KW-0472">Membrane</keyword>
<feature type="transmembrane region" description="Helical" evidence="6">
    <location>
        <begin position="477"/>
        <end position="495"/>
    </location>
</feature>
<sequence length="505" mass="54606">MTIDDPGVAPFCILSQDITFYDTCTNTKYSDKIQKKEVSKLKNALLRKKSIVDMQNNHQSSLRKELKTFDLTMLGIGAIIGTGIFVLTGTGALTAGPGLIISFIIAALACGFAALCYAEFASMVPASGSAYTYSYATLGELVAFIIGWDLLLEYLLAVSTVSVGWSGYFQSLLAGFGIHLPHALTAAPGATPEGGTYFNLPAFIIVILVTTLISIGVRETKRVNNIMVVVKVAVVLLFIVVAIFYVKPSNWTPFLPFGFSGVFTAAATVFFAFIGFDAIASSAEETVNPSKTLPKGILISLGICTVLYVVVTGIMTGVVPYKNFAPYIDHPVSAVLKIAGQNWISGIIDVGAILGMTTVMIVMLYGQTRITFAMSRDGLVPPIFSKVSKKYNTPFIATWVFGLIAAILGSLIPLDELAELVNIGTLSAFVLVSFSILVLRKTQPDLPRAFRTPLVPLVPILAIGFCLFLIINLNPLTWERFAIWLVVGLALYFLYSRKHSKLNEK</sequence>
<dbReference type="GO" id="GO:0016020">
    <property type="term" value="C:membrane"/>
    <property type="evidence" value="ECO:0007669"/>
    <property type="project" value="UniProtKB-SubCell"/>
</dbReference>
<comment type="subcellular location">
    <subcellularLocation>
        <location evidence="1">Membrane</location>
        <topology evidence="1">Multi-pass membrane protein</topology>
    </subcellularLocation>
</comment>
<reference evidence="7 8" key="1">
    <citation type="submission" date="2018-06" db="EMBL/GenBank/DDBJ databases">
        <authorList>
            <consortium name="Pathogen Informatics"/>
            <person name="Doyle S."/>
        </authorList>
    </citation>
    <scope>NUCLEOTIDE SEQUENCE [LARGE SCALE GENOMIC DNA]</scope>
    <source>
        <strain evidence="8">NCTC 10815</strain>
    </source>
</reference>
<evidence type="ECO:0000256" key="2">
    <source>
        <dbReference type="ARBA" id="ARBA00022448"/>
    </source>
</evidence>
<accession>A0A378MGP2</accession>
<evidence type="ECO:0000313" key="8">
    <source>
        <dbReference type="Proteomes" id="UP000254879"/>
    </source>
</evidence>
<feature type="transmembrane region" description="Helical" evidence="6">
    <location>
        <begin position="99"/>
        <end position="118"/>
    </location>
</feature>
<feature type="transmembrane region" description="Helical" evidence="6">
    <location>
        <begin position="395"/>
        <end position="414"/>
    </location>
</feature>
<organism evidence="7 8">
    <name type="scientific">Listeria grayi</name>
    <name type="common">Listeria murrayi</name>
    <dbReference type="NCBI Taxonomy" id="1641"/>
    <lineage>
        <taxon>Bacteria</taxon>
        <taxon>Bacillati</taxon>
        <taxon>Bacillota</taxon>
        <taxon>Bacilli</taxon>
        <taxon>Bacillales</taxon>
        <taxon>Listeriaceae</taxon>
        <taxon>Listeria</taxon>
    </lineage>
</organism>